<comment type="caution">
    <text evidence="1">The sequence shown here is derived from an EMBL/GenBank/DDBJ whole genome shotgun (WGS) entry which is preliminary data.</text>
</comment>
<keyword evidence="2" id="KW-1185">Reference proteome</keyword>
<reference evidence="1 2" key="1">
    <citation type="submission" date="2024-11" db="EMBL/GenBank/DDBJ databases">
        <title>A near-complete genome assembly of Cinchona calisaya.</title>
        <authorList>
            <person name="Lian D.C."/>
            <person name="Zhao X.W."/>
            <person name="Wei L."/>
        </authorList>
    </citation>
    <scope>NUCLEOTIDE SEQUENCE [LARGE SCALE GENOMIC DNA]</scope>
    <source>
        <tissue evidence="1">Nenye</tissue>
    </source>
</reference>
<organism evidence="1 2">
    <name type="scientific">Cinchona calisaya</name>
    <dbReference type="NCBI Taxonomy" id="153742"/>
    <lineage>
        <taxon>Eukaryota</taxon>
        <taxon>Viridiplantae</taxon>
        <taxon>Streptophyta</taxon>
        <taxon>Embryophyta</taxon>
        <taxon>Tracheophyta</taxon>
        <taxon>Spermatophyta</taxon>
        <taxon>Magnoliopsida</taxon>
        <taxon>eudicotyledons</taxon>
        <taxon>Gunneridae</taxon>
        <taxon>Pentapetalae</taxon>
        <taxon>asterids</taxon>
        <taxon>lamiids</taxon>
        <taxon>Gentianales</taxon>
        <taxon>Rubiaceae</taxon>
        <taxon>Cinchonoideae</taxon>
        <taxon>Cinchoneae</taxon>
        <taxon>Cinchona</taxon>
    </lineage>
</organism>
<evidence type="ECO:0000313" key="1">
    <source>
        <dbReference type="EMBL" id="KAL3537911.1"/>
    </source>
</evidence>
<gene>
    <name evidence="1" type="ORF">ACH5RR_001277</name>
</gene>
<dbReference type="Proteomes" id="UP001630127">
    <property type="component" value="Unassembled WGS sequence"/>
</dbReference>
<name>A0ABD3B3D3_9GENT</name>
<evidence type="ECO:0000313" key="2">
    <source>
        <dbReference type="Proteomes" id="UP001630127"/>
    </source>
</evidence>
<accession>A0ABD3B3D3</accession>
<sequence>MGALGLGLCHAAKQRQLCLTFGSSKHGNSIGLPHNSLAETTTNISKVALGDFGGPIVPIVKDVRRTSRYVGTVMESTGISLGEPNSNYDHACASITNANAAGLGVPAVSLQDIATVPKQKTSFHDQIADAKPSLIAALTFLAIANPPISTAKAILCLPTRAKERKIQQNEALIKHPTRKEMLP</sequence>
<proteinExistence type="predicted"/>
<dbReference type="AlphaFoldDB" id="A0ABD3B3D3"/>
<dbReference type="EMBL" id="JBJUIK010000001">
    <property type="protein sequence ID" value="KAL3537911.1"/>
    <property type="molecule type" value="Genomic_DNA"/>
</dbReference>
<protein>
    <submittedName>
        <fullName evidence="1">Uncharacterized protein</fullName>
    </submittedName>
</protein>